<protein>
    <submittedName>
        <fullName evidence="1">Uncharacterized protein</fullName>
    </submittedName>
</protein>
<sequence>MATVNNSSLQGASGKIDGHVAYTVGNKTYLRKLAVSISNPRTEKQTAQRVKLTAAQTMYRAIRGSLLEKVHAIAAKEEERRSGYHGFLHANMNMFGQDDYIDYPRLVISTGSLQLPFGTKATRCTPEELELAWLDNSSTVTAQPSDRLLVAAIFNTEPYQPEVLETNVFCRQNGQASVLLPEGEWETAHLYCFFSAENRKRFSPCMYFTVSKL</sequence>
<keyword evidence="2" id="KW-1185">Reference proteome</keyword>
<dbReference type="RefSeq" id="WP_106624424.1">
    <property type="nucleotide sequence ID" value="NZ_CP032819.1"/>
</dbReference>
<gene>
    <name evidence="1" type="ORF">D8S85_01095</name>
</gene>
<evidence type="ECO:0000313" key="1">
    <source>
        <dbReference type="EMBL" id="AZS28283.1"/>
    </source>
</evidence>
<name>A0A3S9VNZ1_9BACT</name>
<dbReference type="InterPro" id="IPR046233">
    <property type="entry name" value="DUF6266"/>
</dbReference>
<accession>A0A3S9VNZ1</accession>
<organism evidence="1 2">
    <name type="scientific">Butyricimonas faecalis</name>
    <dbReference type="NCBI Taxonomy" id="2093856"/>
    <lineage>
        <taxon>Bacteria</taxon>
        <taxon>Pseudomonadati</taxon>
        <taxon>Bacteroidota</taxon>
        <taxon>Bacteroidia</taxon>
        <taxon>Bacteroidales</taxon>
        <taxon>Odoribacteraceae</taxon>
        <taxon>Butyricimonas</taxon>
    </lineage>
</organism>
<dbReference type="KEGG" id="buy:D8S85_01095"/>
<dbReference type="Proteomes" id="UP000270673">
    <property type="component" value="Chromosome"/>
</dbReference>
<evidence type="ECO:0000313" key="2">
    <source>
        <dbReference type="Proteomes" id="UP000270673"/>
    </source>
</evidence>
<dbReference type="OrthoDB" id="656016at2"/>
<dbReference type="Pfam" id="PF19781">
    <property type="entry name" value="DUF6266"/>
    <property type="match status" value="1"/>
</dbReference>
<proteinExistence type="predicted"/>
<dbReference type="EMBL" id="CP032819">
    <property type="protein sequence ID" value="AZS28283.1"/>
    <property type="molecule type" value="Genomic_DNA"/>
</dbReference>
<reference evidence="1 2" key="1">
    <citation type="submission" date="2018-10" db="EMBL/GenBank/DDBJ databases">
        <title>Butyricimonas faecalis sp. nov., isolated from human faeces and emended description of the genus Butyricimonas.</title>
        <authorList>
            <person name="Le Roy T."/>
            <person name="Van der Smissen P."/>
            <person name="Paquot A."/>
            <person name="Delzenne N."/>
            <person name="Muccioli G."/>
            <person name="Collet J.-F."/>
            <person name="Cani P.D."/>
        </authorList>
    </citation>
    <scope>NUCLEOTIDE SEQUENCE [LARGE SCALE GENOMIC DNA]</scope>
    <source>
        <strain evidence="1 2">H184</strain>
    </source>
</reference>
<dbReference type="AlphaFoldDB" id="A0A3S9VNZ1"/>